<dbReference type="Pfam" id="PF13505">
    <property type="entry name" value="OMP_b-brl"/>
    <property type="match status" value="1"/>
</dbReference>
<keyword evidence="4" id="KW-0998">Cell outer membrane</keyword>
<dbReference type="STRING" id="655015.B1812_08480"/>
<evidence type="ECO:0000259" key="7">
    <source>
        <dbReference type="Pfam" id="PF13505"/>
    </source>
</evidence>
<proteinExistence type="inferred from homology"/>
<comment type="similarity">
    <text evidence="5">Belongs to the Omp25/RopB family.</text>
</comment>
<dbReference type="Gene3D" id="2.40.160.20">
    <property type="match status" value="1"/>
</dbReference>
<accession>A0A1W6MU71</accession>
<keyword evidence="3" id="KW-0472">Membrane</keyword>
<protein>
    <submittedName>
        <fullName evidence="8">Outer-membrane immunogenic protein</fullName>
    </submittedName>
</protein>
<dbReference type="SUPFAM" id="SSF56925">
    <property type="entry name" value="OMPA-like"/>
    <property type="match status" value="1"/>
</dbReference>
<evidence type="ECO:0000313" key="8">
    <source>
        <dbReference type="EMBL" id="ARN81107.1"/>
    </source>
</evidence>
<evidence type="ECO:0000256" key="3">
    <source>
        <dbReference type="ARBA" id="ARBA00023136"/>
    </source>
</evidence>
<dbReference type="RefSeq" id="WP_085771195.1">
    <property type="nucleotide sequence ID" value="NZ_AP027149.1"/>
</dbReference>
<evidence type="ECO:0000256" key="6">
    <source>
        <dbReference type="SAM" id="SignalP"/>
    </source>
</evidence>
<evidence type="ECO:0000256" key="4">
    <source>
        <dbReference type="ARBA" id="ARBA00023237"/>
    </source>
</evidence>
<keyword evidence="9" id="KW-1185">Reference proteome</keyword>
<evidence type="ECO:0000256" key="5">
    <source>
        <dbReference type="ARBA" id="ARBA00038306"/>
    </source>
</evidence>
<evidence type="ECO:0000256" key="1">
    <source>
        <dbReference type="ARBA" id="ARBA00004442"/>
    </source>
</evidence>
<evidence type="ECO:0000313" key="9">
    <source>
        <dbReference type="Proteomes" id="UP000193978"/>
    </source>
</evidence>
<dbReference type="InterPro" id="IPR011250">
    <property type="entry name" value="OMP/PagP_B-barrel"/>
</dbReference>
<keyword evidence="2 6" id="KW-0732">Signal</keyword>
<dbReference type="EMBL" id="CP019948">
    <property type="protein sequence ID" value="ARN81107.1"/>
    <property type="molecule type" value="Genomic_DNA"/>
</dbReference>
<sequence>MKKILLSATALSLALTASAFAADLPINKGPAIIPPPPPPTWTGFYVGLNAGGTFSNSQSITIVSSPIADFPNPATGVSWAGMAAFGATGILPAGSNGGFIGGGQIGYNYQFDAGRFGSSWLIGLEADIQGVASSKSTASAFSEVGPFPFVGASEVHTTSISSSRSLDYIGTVRGRLGFLVSPILLVYGTGGLAYGGVSGSTSIAQFNNDCSATPVPGACVQPAAATSGSHSNTLVGWTAGGGLEWMFLPNWSAKVEYLYYDLGTTTWGNGALAYNSGSLVAASGSAAVIASQSRAHFNGNIVRAGVNYHFNWFAPAAVLAKY</sequence>
<feature type="signal peptide" evidence="6">
    <location>
        <begin position="1"/>
        <end position="21"/>
    </location>
</feature>
<dbReference type="Proteomes" id="UP000193978">
    <property type="component" value="Chromosome"/>
</dbReference>
<name>A0A1W6MU71_9HYPH</name>
<reference evidence="8 9" key="1">
    <citation type="submission" date="2017-02" db="EMBL/GenBank/DDBJ databases">
        <authorList>
            <person name="Peterson S.W."/>
        </authorList>
    </citation>
    <scope>NUCLEOTIDE SEQUENCE [LARGE SCALE GENOMIC DNA]</scope>
    <source>
        <strain evidence="8 9">S285</strain>
    </source>
</reference>
<dbReference type="InterPro" id="IPR027385">
    <property type="entry name" value="Beta-barrel_OMP"/>
</dbReference>
<evidence type="ECO:0000256" key="2">
    <source>
        <dbReference type="ARBA" id="ARBA00022729"/>
    </source>
</evidence>
<feature type="domain" description="Outer membrane protein beta-barrel" evidence="7">
    <location>
        <begin position="9"/>
        <end position="310"/>
    </location>
</feature>
<dbReference type="KEGG" id="mbry:B1812_08480"/>
<gene>
    <name evidence="8" type="ORF">B1812_08480</name>
</gene>
<feature type="chain" id="PRO_5012280821" evidence="6">
    <location>
        <begin position="22"/>
        <end position="322"/>
    </location>
</feature>
<dbReference type="OrthoDB" id="9815357at2"/>
<dbReference type="PANTHER" id="PTHR34001:SF3">
    <property type="entry name" value="BLL7405 PROTEIN"/>
    <property type="match status" value="1"/>
</dbReference>
<organism evidence="8 9">
    <name type="scientific">Methylocystis bryophila</name>
    <dbReference type="NCBI Taxonomy" id="655015"/>
    <lineage>
        <taxon>Bacteria</taxon>
        <taxon>Pseudomonadati</taxon>
        <taxon>Pseudomonadota</taxon>
        <taxon>Alphaproteobacteria</taxon>
        <taxon>Hyphomicrobiales</taxon>
        <taxon>Methylocystaceae</taxon>
        <taxon>Methylocystis</taxon>
    </lineage>
</organism>
<comment type="subcellular location">
    <subcellularLocation>
        <location evidence="1">Cell outer membrane</location>
    </subcellularLocation>
</comment>
<dbReference type="InterPro" id="IPR051692">
    <property type="entry name" value="OMP-like"/>
</dbReference>
<dbReference type="AlphaFoldDB" id="A0A1W6MU71"/>
<dbReference type="PANTHER" id="PTHR34001">
    <property type="entry name" value="BLL7405 PROTEIN"/>
    <property type="match status" value="1"/>
</dbReference>
<dbReference type="GO" id="GO:0009279">
    <property type="term" value="C:cell outer membrane"/>
    <property type="evidence" value="ECO:0007669"/>
    <property type="project" value="UniProtKB-SubCell"/>
</dbReference>